<reference evidence="2 3" key="1">
    <citation type="submission" date="2024-09" db="EMBL/GenBank/DDBJ databases">
        <title>Chromosome-scale assembly of Riccia fluitans.</title>
        <authorList>
            <person name="Paukszto L."/>
            <person name="Sawicki J."/>
            <person name="Karawczyk K."/>
            <person name="Piernik-Szablinska J."/>
            <person name="Szczecinska M."/>
            <person name="Mazdziarz M."/>
        </authorList>
    </citation>
    <scope>NUCLEOTIDE SEQUENCE [LARGE SCALE GENOMIC DNA]</scope>
    <source>
        <strain evidence="2">Rf_01</strain>
        <tissue evidence="2">Aerial parts of the thallus</tissue>
    </source>
</reference>
<dbReference type="Proteomes" id="UP001605036">
    <property type="component" value="Unassembled WGS sequence"/>
</dbReference>
<organism evidence="2 3">
    <name type="scientific">Riccia fluitans</name>
    <dbReference type="NCBI Taxonomy" id="41844"/>
    <lineage>
        <taxon>Eukaryota</taxon>
        <taxon>Viridiplantae</taxon>
        <taxon>Streptophyta</taxon>
        <taxon>Embryophyta</taxon>
        <taxon>Marchantiophyta</taxon>
        <taxon>Marchantiopsida</taxon>
        <taxon>Marchantiidae</taxon>
        <taxon>Marchantiales</taxon>
        <taxon>Ricciaceae</taxon>
        <taxon>Riccia</taxon>
    </lineage>
</organism>
<sequence>MISFLEVGVEDLSTKADEEHQLALQLEQKKEELESQVRTLGAKVEEYESMKASQLESLAKTKQNNMSGFYLENSAIPVNLDEAVAVTQLAIFKFSELWFDFLTLQFPNIYADGHYYQRCYFERTSEIQLALRADVNECPFKNFEREDFADGSSCHLDIRARQTKCL</sequence>
<evidence type="ECO:0000256" key="1">
    <source>
        <dbReference type="SAM" id="Coils"/>
    </source>
</evidence>
<keyword evidence="3" id="KW-1185">Reference proteome</keyword>
<name>A0ABD1Y3Q5_9MARC</name>
<accession>A0ABD1Y3Q5</accession>
<evidence type="ECO:0000313" key="3">
    <source>
        <dbReference type="Proteomes" id="UP001605036"/>
    </source>
</evidence>
<comment type="caution">
    <text evidence="2">The sequence shown here is derived from an EMBL/GenBank/DDBJ whole genome shotgun (WGS) entry which is preliminary data.</text>
</comment>
<dbReference type="AlphaFoldDB" id="A0ABD1Y3Q5"/>
<proteinExistence type="predicted"/>
<gene>
    <name evidence="2" type="ORF">R1flu_001591</name>
</gene>
<protein>
    <submittedName>
        <fullName evidence="2">Uncharacterized protein</fullName>
    </submittedName>
</protein>
<evidence type="ECO:0000313" key="2">
    <source>
        <dbReference type="EMBL" id="KAL2621386.1"/>
    </source>
</evidence>
<feature type="coiled-coil region" evidence="1">
    <location>
        <begin position="9"/>
        <end position="50"/>
    </location>
</feature>
<keyword evidence="1" id="KW-0175">Coiled coil</keyword>
<dbReference type="EMBL" id="JBHFFA010000006">
    <property type="protein sequence ID" value="KAL2621386.1"/>
    <property type="molecule type" value="Genomic_DNA"/>
</dbReference>